<gene>
    <name evidence="3" type="ORF">IscW_ISCW019764</name>
</gene>
<dbReference type="PANTHER" id="PTHR23030:SF39">
    <property type="entry name" value="PROGRAMMED CELL DEATH 6-INTERACTING PROTEIN"/>
    <property type="match status" value="1"/>
</dbReference>
<dbReference type="Proteomes" id="UP000001555">
    <property type="component" value="Unassembled WGS sequence"/>
</dbReference>
<evidence type="ECO:0000313" key="3">
    <source>
        <dbReference type="EMBL" id="EEC09687.1"/>
    </source>
</evidence>
<dbReference type="STRING" id="6945.B7PSW5"/>
<dbReference type="PROSITE" id="PS51180">
    <property type="entry name" value="BRO1"/>
    <property type="match status" value="1"/>
</dbReference>
<dbReference type="EMBL" id="ABJB010268123">
    <property type="status" value="NOT_ANNOTATED_CDS"/>
    <property type="molecule type" value="Genomic_DNA"/>
</dbReference>
<dbReference type="VEuPathDB" id="VectorBase:ISCW019764"/>
<feature type="compositionally biased region" description="Low complexity" evidence="1">
    <location>
        <begin position="838"/>
        <end position="866"/>
    </location>
</feature>
<dbReference type="Pfam" id="PF13949">
    <property type="entry name" value="ALIX_LYPXL_bnd"/>
    <property type="match status" value="1"/>
</dbReference>
<feature type="domain" description="BRO1" evidence="2">
    <location>
        <begin position="3"/>
        <end position="397"/>
    </location>
</feature>
<organism>
    <name type="scientific">Ixodes scapularis</name>
    <name type="common">Black-legged tick</name>
    <name type="synonym">Deer tick</name>
    <dbReference type="NCBI Taxonomy" id="6945"/>
    <lineage>
        <taxon>Eukaryota</taxon>
        <taxon>Metazoa</taxon>
        <taxon>Ecdysozoa</taxon>
        <taxon>Arthropoda</taxon>
        <taxon>Chelicerata</taxon>
        <taxon>Arachnida</taxon>
        <taxon>Acari</taxon>
        <taxon>Parasitiformes</taxon>
        <taxon>Ixodida</taxon>
        <taxon>Ixodoidea</taxon>
        <taxon>Ixodidae</taxon>
        <taxon>Ixodinae</taxon>
        <taxon>Ixodes</taxon>
    </lineage>
</organism>
<dbReference type="Gene3D" id="1.20.140.50">
    <property type="entry name" value="alix/aip1 like domains"/>
    <property type="match status" value="1"/>
</dbReference>
<evidence type="ECO:0000259" key="2">
    <source>
        <dbReference type="PROSITE" id="PS51180"/>
    </source>
</evidence>
<feature type="region of interest" description="Disordered" evidence="1">
    <location>
        <begin position="837"/>
        <end position="866"/>
    </location>
</feature>
<dbReference type="EMBL" id="ABJB010638316">
    <property type="status" value="NOT_ANNOTATED_CDS"/>
    <property type="molecule type" value="Genomic_DNA"/>
</dbReference>
<keyword evidence="6" id="KW-1267">Proteomics identification</keyword>
<name>B7PSW5_IXOSC</name>
<dbReference type="InterPro" id="IPR004328">
    <property type="entry name" value="BRO1_dom"/>
</dbReference>
<dbReference type="EMBL" id="DS781384">
    <property type="protein sequence ID" value="EEC09687.1"/>
    <property type="molecule type" value="Genomic_DNA"/>
</dbReference>
<keyword evidence="5" id="KW-1185">Reference proteome</keyword>
<dbReference type="EMBL" id="ABJB010439601">
    <property type="status" value="NOT_ANNOTATED_CDS"/>
    <property type="molecule type" value="Genomic_DNA"/>
</dbReference>
<protein>
    <submittedName>
        <fullName evidence="3 4">Programmed cell death 6-interacting protein, putative</fullName>
    </submittedName>
</protein>
<dbReference type="CDD" id="cd09240">
    <property type="entry name" value="BRO1_Alix"/>
    <property type="match status" value="1"/>
</dbReference>
<reference evidence="4" key="2">
    <citation type="submission" date="2020-05" db="UniProtKB">
        <authorList>
            <consortium name="EnsemblMetazoa"/>
        </authorList>
    </citation>
    <scope>IDENTIFICATION</scope>
    <source>
        <strain evidence="4">wikel</strain>
    </source>
</reference>
<feature type="region of interest" description="Disordered" evidence="1">
    <location>
        <begin position="748"/>
        <end position="777"/>
    </location>
</feature>
<dbReference type="VEuPathDB" id="VectorBase:ISCP_011730"/>
<evidence type="ECO:0007829" key="6">
    <source>
        <dbReference type="PeptideAtlas" id="B7PSW5"/>
    </source>
</evidence>
<dbReference type="EMBL" id="ABJB010280691">
    <property type="status" value="NOT_ANNOTATED_CDS"/>
    <property type="molecule type" value="Genomic_DNA"/>
</dbReference>
<dbReference type="InterPro" id="IPR025304">
    <property type="entry name" value="ALIX_V_dom"/>
</dbReference>
<dbReference type="SMART" id="SM01041">
    <property type="entry name" value="BRO1"/>
    <property type="match status" value="1"/>
</dbReference>
<evidence type="ECO:0000313" key="4">
    <source>
        <dbReference type="EnsemblMetazoa" id="ISCW019764-PA"/>
    </source>
</evidence>
<dbReference type="OrthoDB" id="2141925at2759"/>
<dbReference type="HOGENOM" id="CLU_007181_2_0_1"/>
<dbReference type="GO" id="GO:0000281">
    <property type="term" value="P:mitotic cytokinesis"/>
    <property type="evidence" value="ECO:0000318"/>
    <property type="project" value="GO_Central"/>
</dbReference>
<dbReference type="EMBL" id="ABJB010117194">
    <property type="status" value="NOT_ANNOTATED_CDS"/>
    <property type="molecule type" value="Genomic_DNA"/>
</dbReference>
<dbReference type="InParanoid" id="B7PSW5"/>
<accession>B7PSW5</accession>
<proteinExistence type="evidence at protein level"/>
<evidence type="ECO:0000256" key="1">
    <source>
        <dbReference type="SAM" id="MobiDB-lite"/>
    </source>
</evidence>
<sequence>MAVYIAIPLKKTSEIDLIKPLSHVISAYYSTADDQCSCGDALAELNKLRMNATWRTLDKHESSLDIMYRYYDQLTSLESKFPFFVSQIPFKWKDAFDRGSFFGGSASLTLTSLSYEKTCILFNIAAMQSQIASGICTDISDDEALKTCARYFQQAGGIFQQLKHAAPSVHHDLTPDLEADTVSALQALMIAQAQESFYHKAAADNMKDAIIAKVASQCEELYADAARQMGRESLKNLWERVLNSKQAAFGAVAELHQALVCQAKKDVGEELARLGHAMELMKTAEARAGVAFSFRDDAKKIARIYEETKKDNDFIYHARVPEVKSLAPIGKAVLAKPLPVPDKFSASGQGECFLRFAQLLSSDSLRSRRYAHKEVVGRIEARPPDAPILLFRVLASLNLPAALEDTTGCSLPPSIRDKAEAVRAKGGIQAIQKLISDLPVLLERNQEILVEVRPTALAQRPPSQRGHSAGFFVTYWRSTQKLKNDPPKCVLVGARGLLFGAVCWNRMTSRELQDSKESVTRLTTPFRSSTSRHASLQPYSSLGKFKVWLVPTFCLDALKFARESREKGWCLHWLIGERCAACAEPKFLTALTQDGSVNEQALSVEMLGETLGPLQKQVADSLAREQQLVQDIQHRGMTEEFLYSFNLGYETKHQLQNSYECTCCERQVHTQEVTEKHCRFYNDLTQILLAFQNKISDFCFARKTEKEELMKHLQQSIVNKPAQQTPTPPSHYGESRRRVLMLHPLLPVGSSQAPQRPPPPVTTSSGPAVGGGSGAPLPYPAQPQGMPQPQVAYPGYPQYPGYTPYPAVPMPTVYNPYTAMPPGYPAYPCSSFRFPGAPQQYQPYPQYPPQQQQQQPYPGYPYPRQQ</sequence>
<dbReference type="EMBL" id="ABJB010772175">
    <property type="status" value="NOT_ANNOTATED_CDS"/>
    <property type="molecule type" value="Genomic_DNA"/>
</dbReference>
<dbReference type="EMBL" id="ABJB011137037">
    <property type="status" value="NOT_ANNOTATED_CDS"/>
    <property type="molecule type" value="Genomic_DNA"/>
</dbReference>
<dbReference type="FunCoup" id="B7PSW5">
    <property type="interactions" value="1537"/>
</dbReference>
<dbReference type="Gene3D" id="1.20.120.560">
    <property type="entry name" value="alix/aip1 in complex with the ypdl late domain"/>
    <property type="match status" value="1"/>
</dbReference>
<reference evidence="3 5" key="1">
    <citation type="submission" date="2008-03" db="EMBL/GenBank/DDBJ databases">
        <title>Annotation of Ixodes scapularis.</title>
        <authorList>
            <consortium name="Ixodes scapularis Genome Project Consortium"/>
            <person name="Caler E."/>
            <person name="Hannick L.I."/>
            <person name="Bidwell S."/>
            <person name="Joardar V."/>
            <person name="Thiagarajan M."/>
            <person name="Amedeo P."/>
            <person name="Galinsky K.J."/>
            <person name="Schobel S."/>
            <person name="Inman J."/>
            <person name="Hostetler J."/>
            <person name="Miller J."/>
            <person name="Hammond M."/>
            <person name="Megy K."/>
            <person name="Lawson D."/>
            <person name="Kodira C."/>
            <person name="Sutton G."/>
            <person name="Meyer J."/>
            <person name="Hill C.A."/>
            <person name="Birren B."/>
            <person name="Nene V."/>
            <person name="Collins F."/>
            <person name="Alarcon-Chaidez F."/>
            <person name="Wikel S."/>
            <person name="Strausberg R."/>
        </authorList>
    </citation>
    <scope>NUCLEOTIDE SEQUENCE [LARGE SCALE GENOMIC DNA]</scope>
    <source>
        <strain evidence="5">Wikel</strain>
        <strain evidence="3">Wikel colony</strain>
    </source>
</reference>
<dbReference type="EnsemblMetazoa" id="ISCW019764-RA">
    <property type="protein sequence ID" value="ISCW019764-PA"/>
    <property type="gene ID" value="ISCW019764"/>
</dbReference>
<dbReference type="EMBL" id="ABJB011131823">
    <property type="status" value="NOT_ANNOTATED_CDS"/>
    <property type="molecule type" value="Genomic_DNA"/>
</dbReference>
<dbReference type="InterPro" id="IPR038499">
    <property type="entry name" value="BRO1_sf"/>
</dbReference>
<dbReference type="EMBL" id="ABJB010501283">
    <property type="status" value="NOT_ANNOTATED_CDS"/>
    <property type="molecule type" value="Genomic_DNA"/>
</dbReference>
<dbReference type="Gene3D" id="1.25.40.280">
    <property type="entry name" value="alix/aip1 like domains"/>
    <property type="match status" value="1"/>
</dbReference>
<dbReference type="AlphaFoldDB" id="B7PSW5"/>
<dbReference type="GO" id="GO:0005768">
    <property type="term" value="C:endosome"/>
    <property type="evidence" value="ECO:0000318"/>
    <property type="project" value="GO_Central"/>
</dbReference>
<dbReference type="Pfam" id="PF03097">
    <property type="entry name" value="BRO1"/>
    <property type="match status" value="1"/>
</dbReference>
<dbReference type="PaxDb" id="6945-B7PSW5"/>
<evidence type="ECO:0000313" key="5">
    <source>
        <dbReference type="Proteomes" id="UP000001555"/>
    </source>
</evidence>
<dbReference type="EMBL" id="ABJB010958820">
    <property type="status" value="NOT_ANNOTATED_CDS"/>
    <property type="molecule type" value="Genomic_DNA"/>
</dbReference>
<dbReference type="PANTHER" id="PTHR23030">
    <property type="entry name" value="PCD6 INTERACTING PROTEIN-RELATED"/>
    <property type="match status" value="1"/>
</dbReference>
<dbReference type="VEuPathDB" id="VectorBase:ISCI019764"/>